<sequence>MNGNPGTAISENPMGVYRPLPAPNPPPSQVVEKKEELNTQRMVFGLQEEQITYSTDVMNWTREGGKQALWVMNKTSKMIAFKIKCSNNRAFWIKPVFGVIESGNGAEIEVNRIPNITLKNDKIVVCCAKYSVEDGALEVFFKRPTTITEDKVIRQMAIAATHEQFPIEARQSEKQLTIMKC</sequence>
<reference evidence="4 5" key="1">
    <citation type="submission" date="2023-08" db="EMBL/GenBank/DDBJ databases">
        <title>A Necator americanus chromosomal reference genome.</title>
        <authorList>
            <person name="Ilik V."/>
            <person name="Petrzelkova K.J."/>
            <person name="Pardy F."/>
            <person name="Fuh T."/>
            <person name="Niatou-Singa F.S."/>
            <person name="Gouil Q."/>
            <person name="Baker L."/>
            <person name="Ritchie M.E."/>
            <person name="Jex A.R."/>
            <person name="Gazzola D."/>
            <person name="Li H."/>
            <person name="Toshio Fujiwara R."/>
            <person name="Zhan B."/>
            <person name="Aroian R.V."/>
            <person name="Pafco B."/>
            <person name="Schwarz E.M."/>
        </authorList>
    </citation>
    <scope>NUCLEOTIDE SEQUENCE [LARGE SCALE GENOMIC DNA]</scope>
    <source>
        <strain evidence="4 5">Aroian</strain>
        <tissue evidence="4">Whole animal</tissue>
    </source>
</reference>
<dbReference type="PANTHER" id="PTHR22947">
    <property type="entry name" value="MAJOR SPERM PROTEIN"/>
    <property type="match status" value="1"/>
</dbReference>
<accession>A0ABR1DRK9</accession>
<proteinExistence type="predicted"/>
<dbReference type="InterPro" id="IPR013783">
    <property type="entry name" value="Ig-like_fold"/>
</dbReference>
<keyword evidence="1" id="KW-0963">Cytoplasm</keyword>
<feature type="domain" description="MSP" evidence="3">
    <location>
        <begin position="36"/>
        <end position="163"/>
    </location>
</feature>
<dbReference type="Pfam" id="PF00635">
    <property type="entry name" value="Motile_Sperm"/>
    <property type="match status" value="1"/>
</dbReference>
<gene>
    <name evidence="4" type="primary">Necator_chrV.g17381</name>
    <name evidence="4" type="ORF">RB195_012591</name>
</gene>
<dbReference type="InterPro" id="IPR008962">
    <property type="entry name" value="PapD-like_sf"/>
</dbReference>
<keyword evidence="1" id="KW-0206">Cytoskeleton</keyword>
<comment type="caution">
    <text evidence="4">The sequence shown here is derived from an EMBL/GenBank/DDBJ whole genome shotgun (WGS) entry which is preliminary data.</text>
</comment>
<evidence type="ECO:0000256" key="1">
    <source>
        <dbReference type="RuleBase" id="RU003425"/>
    </source>
</evidence>
<protein>
    <recommendedName>
        <fullName evidence="1">Major sperm protein</fullName>
    </recommendedName>
</protein>
<dbReference type="PANTHER" id="PTHR22947:SF39">
    <property type="entry name" value="MSP DOMAIN-CONTAINING PROTEIN"/>
    <property type="match status" value="1"/>
</dbReference>
<dbReference type="EMBL" id="JAVFWL010000005">
    <property type="protein sequence ID" value="KAK6753077.1"/>
    <property type="molecule type" value="Genomic_DNA"/>
</dbReference>
<keyword evidence="5" id="KW-1185">Reference proteome</keyword>
<feature type="region of interest" description="Disordered" evidence="2">
    <location>
        <begin position="1"/>
        <end position="30"/>
    </location>
</feature>
<organism evidence="4 5">
    <name type="scientific">Necator americanus</name>
    <name type="common">Human hookworm</name>
    <dbReference type="NCBI Taxonomy" id="51031"/>
    <lineage>
        <taxon>Eukaryota</taxon>
        <taxon>Metazoa</taxon>
        <taxon>Ecdysozoa</taxon>
        <taxon>Nematoda</taxon>
        <taxon>Chromadorea</taxon>
        <taxon>Rhabditida</taxon>
        <taxon>Rhabditina</taxon>
        <taxon>Rhabditomorpha</taxon>
        <taxon>Strongyloidea</taxon>
        <taxon>Ancylostomatidae</taxon>
        <taxon>Bunostominae</taxon>
        <taxon>Necator</taxon>
    </lineage>
</organism>
<comment type="function">
    <text evidence="1">Central component in molecular interactions underlying sperm crawling. Forms an extensive filament system that extends from sperm villipoda, along the leading edge of the pseudopod.</text>
</comment>
<evidence type="ECO:0000256" key="2">
    <source>
        <dbReference type="SAM" id="MobiDB-lite"/>
    </source>
</evidence>
<name>A0ABR1DRK9_NECAM</name>
<evidence type="ECO:0000259" key="3">
    <source>
        <dbReference type="PROSITE" id="PS50202"/>
    </source>
</evidence>
<dbReference type="PROSITE" id="PS50202">
    <property type="entry name" value="MSP"/>
    <property type="match status" value="1"/>
</dbReference>
<dbReference type="Proteomes" id="UP001303046">
    <property type="component" value="Unassembled WGS sequence"/>
</dbReference>
<dbReference type="SUPFAM" id="SSF49354">
    <property type="entry name" value="PapD-like"/>
    <property type="match status" value="1"/>
</dbReference>
<dbReference type="InterPro" id="IPR051774">
    <property type="entry name" value="Sperm-specific_class_P"/>
</dbReference>
<dbReference type="Gene3D" id="2.60.40.10">
    <property type="entry name" value="Immunoglobulins"/>
    <property type="match status" value="1"/>
</dbReference>
<dbReference type="InterPro" id="IPR000535">
    <property type="entry name" value="MSP_dom"/>
</dbReference>
<feature type="compositionally biased region" description="Polar residues" evidence="2">
    <location>
        <begin position="1"/>
        <end position="10"/>
    </location>
</feature>
<evidence type="ECO:0000313" key="4">
    <source>
        <dbReference type="EMBL" id="KAK6753077.1"/>
    </source>
</evidence>
<evidence type="ECO:0000313" key="5">
    <source>
        <dbReference type="Proteomes" id="UP001303046"/>
    </source>
</evidence>